<protein>
    <submittedName>
        <fullName evidence="4">Tetratricopeptide repeat protein</fullName>
    </submittedName>
</protein>
<name>A0ABS2WQH1_9BACT</name>
<feature type="repeat" description="TPR" evidence="2">
    <location>
        <begin position="51"/>
        <end position="84"/>
    </location>
</feature>
<reference evidence="4 5" key="2">
    <citation type="submission" date="2021-02" db="EMBL/GenBank/DDBJ databases">
        <title>Sulfurospirillum tamanensis sp. nov.</title>
        <authorList>
            <person name="Frolova A."/>
            <person name="Merkel A."/>
            <person name="Slobodkin A."/>
        </authorList>
    </citation>
    <scope>NUCLEOTIDE SEQUENCE [LARGE SCALE GENOMIC DNA]</scope>
    <source>
        <strain evidence="4 5">T05b</strain>
    </source>
</reference>
<sequence>MKTKLSLVALCVCGVLYGANVEEAKGFYDAKAYEEAYHAFGLLVVQTPQSPEYNFLLGHSALETKRYDEALAAFERVLMLDPSHARTRLEMARVYFETGQLELASAELERVLGATLPSNIREVVLAFKARVDGAMEKHRVSGAVVLGVGYDTNINNDIGKREFIIPAFGGLLLEGGAKKSDSFAFATAVLNHSYDMGLRGGWSMEQSGVFYSKLHRHTTENNLALFSLSTAPTFKEGRYSVAFPVGFDKVYIDGKGYMSAPSLGVKGSYLFDPTLQGEGSYTLRRSSYSQNKLQDSTSHIFDGVLRKVFVPENPWMVALRAGYTKDDERHSPRTDVEAAKWRYGVELSRVLPYGVQGTLSYLQTQTRYSDTDATFLTKRKDTRDEFGVRLSYAVSKTLSVGLNASYVENSSNHAPFDYDKVTTTASVVWGF</sequence>
<keyword evidence="5" id="KW-1185">Reference proteome</keyword>
<dbReference type="SUPFAM" id="SSF48452">
    <property type="entry name" value="TPR-like"/>
    <property type="match status" value="1"/>
</dbReference>
<accession>A0ABS2WQH1</accession>
<dbReference type="InterPro" id="IPR027385">
    <property type="entry name" value="Beta-barrel_OMP"/>
</dbReference>
<dbReference type="Pfam" id="PF14559">
    <property type="entry name" value="TPR_19"/>
    <property type="match status" value="1"/>
</dbReference>
<dbReference type="InterPro" id="IPR011990">
    <property type="entry name" value="TPR-like_helical_dom_sf"/>
</dbReference>
<dbReference type="SMART" id="SM00028">
    <property type="entry name" value="TPR"/>
    <property type="match status" value="2"/>
</dbReference>
<dbReference type="Gene3D" id="1.25.40.10">
    <property type="entry name" value="Tetratricopeptide repeat domain"/>
    <property type="match status" value="1"/>
</dbReference>
<evidence type="ECO:0000259" key="3">
    <source>
        <dbReference type="Pfam" id="PF13505"/>
    </source>
</evidence>
<feature type="domain" description="Outer membrane protein beta-barrel" evidence="3">
    <location>
        <begin position="224"/>
        <end position="431"/>
    </location>
</feature>
<organism evidence="4 5">
    <name type="scientific">Sulfurospirillum tamanense</name>
    <dbReference type="NCBI Taxonomy" id="2813362"/>
    <lineage>
        <taxon>Bacteria</taxon>
        <taxon>Pseudomonadati</taxon>
        <taxon>Campylobacterota</taxon>
        <taxon>Epsilonproteobacteria</taxon>
        <taxon>Campylobacterales</taxon>
        <taxon>Sulfurospirillaceae</taxon>
        <taxon>Sulfurospirillum</taxon>
    </lineage>
</organism>
<dbReference type="Proteomes" id="UP000703590">
    <property type="component" value="Unassembled WGS sequence"/>
</dbReference>
<dbReference type="EMBL" id="JAFHKK010000005">
    <property type="protein sequence ID" value="MBN2963927.1"/>
    <property type="molecule type" value="Genomic_DNA"/>
</dbReference>
<evidence type="ECO:0000256" key="1">
    <source>
        <dbReference type="ARBA" id="ARBA00022729"/>
    </source>
</evidence>
<proteinExistence type="predicted"/>
<reference evidence="5" key="1">
    <citation type="submission" date="2021-02" db="EMBL/GenBank/DDBJ databases">
        <title>Sulfurospirillum tamanensis sp. nov.</title>
        <authorList>
            <person name="Merkel A.Y."/>
        </authorList>
    </citation>
    <scope>NUCLEOTIDE SEQUENCE [LARGE SCALE GENOMIC DNA]</scope>
    <source>
        <strain evidence="5">T05b</strain>
    </source>
</reference>
<reference evidence="4 5" key="3">
    <citation type="submission" date="2021-02" db="EMBL/GenBank/DDBJ databases">
        <authorList>
            <person name="Merkel A.Y."/>
        </authorList>
    </citation>
    <scope>NUCLEOTIDE SEQUENCE [LARGE SCALE GENOMIC DNA]</scope>
    <source>
        <strain evidence="4 5">T05b</strain>
    </source>
</reference>
<dbReference type="RefSeq" id="WP_205458469.1">
    <property type="nucleotide sequence ID" value="NZ_JAFHKK010000005.1"/>
</dbReference>
<dbReference type="Pfam" id="PF13505">
    <property type="entry name" value="OMP_b-brl"/>
    <property type="match status" value="1"/>
</dbReference>
<comment type="caution">
    <text evidence="4">The sequence shown here is derived from an EMBL/GenBank/DDBJ whole genome shotgun (WGS) entry which is preliminary data.</text>
</comment>
<evidence type="ECO:0000313" key="5">
    <source>
        <dbReference type="Proteomes" id="UP000703590"/>
    </source>
</evidence>
<evidence type="ECO:0000313" key="4">
    <source>
        <dbReference type="EMBL" id="MBN2963927.1"/>
    </source>
</evidence>
<dbReference type="PROSITE" id="PS50005">
    <property type="entry name" value="TPR"/>
    <property type="match status" value="1"/>
</dbReference>
<gene>
    <name evidence="4" type="ORF">JWV37_03955</name>
</gene>
<dbReference type="InterPro" id="IPR019734">
    <property type="entry name" value="TPR_rpt"/>
</dbReference>
<keyword evidence="1" id="KW-0732">Signal</keyword>
<keyword evidence="2" id="KW-0802">TPR repeat</keyword>
<evidence type="ECO:0000256" key="2">
    <source>
        <dbReference type="PROSITE-ProRule" id="PRU00339"/>
    </source>
</evidence>